<accession>A0A1W1D789</accession>
<dbReference type="AlphaFoldDB" id="A0A1W1D789"/>
<protein>
    <submittedName>
        <fullName evidence="2">Uncharacterized protein</fullName>
    </submittedName>
</protein>
<sequence length="368" mass="40623">MKGNLFRRFFLLVLFFALSIQYAQAETVQIKAIAKVSYESSGLFSSKPPKGTEDKAISMAKDSAWKKYVSGFSDEKRNSYDIVKNSILSRLDDFIIGYRVLDAVINKDSKTLTVQIRVEIDDSAVQSKIYKTTAKGSEAEILFTWVFVTRAQDSVKKYQDRITTMSKSENGNSATEKTSIDDSSVAMSDQSSSTRKKSTGGSVVSKRDKVTWVKLSSKEINSEMTRALVNAGYEAIEYGDVQSEEECGGRSKTVEQIQDEFVAETDLSSKTTKGIKKTSKKCDIKYTAIGTLDIMKQNIDPVTGLIDVYVSVTAKVYDTSKRFAKTIGSVGPVQFHGLGPEEPIARNNALSKAAKNAAKSIINQLRAR</sequence>
<evidence type="ECO:0000313" key="2">
    <source>
        <dbReference type="EMBL" id="SFV76485.1"/>
    </source>
</evidence>
<reference evidence="2" key="1">
    <citation type="submission" date="2016-10" db="EMBL/GenBank/DDBJ databases">
        <authorList>
            <person name="de Groot N.N."/>
        </authorList>
    </citation>
    <scope>NUCLEOTIDE SEQUENCE</scope>
</reference>
<evidence type="ECO:0000256" key="1">
    <source>
        <dbReference type="SAM" id="MobiDB-lite"/>
    </source>
</evidence>
<feature type="compositionally biased region" description="Polar residues" evidence="1">
    <location>
        <begin position="167"/>
        <end position="177"/>
    </location>
</feature>
<gene>
    <name evidence="2" type="ORF">MNB_SUP05-10-269</name>
</gene>
<organism evidence="2">
    <name type="scientific">hydrothermal vent metagenome</name>
    <dbReference type="NCBI Taxonomy" id="652676"/>
    <lineage>
        <taxon>unclassified sequences</taxon>
        <taxon>metagenomes</taxon>
        <taxon>ecological metagenomes</taxon>
    </lineage>
</organism>
<feature type="region of interest" description="Disordered" evidence="1">
    <location>
        <begin position="167"/>
        <end position="202"/>
    </location>
</feature>
<dbReference type="EMBL" id="FPHQ01000119">
    <property type="protein sequence ID" value="SFV76485.1"/>
    <property type="molecule type" value="Genomic_DNA"/>
</dbReference>
<name>A0A1W1D789_9ZZZZ</name>
<feature type="compositionally biased region" description="Low complexity" evidence="1">
    <location>
        <begin position="181"/>
        <end position="193"/>
    </location>
</feature>
<proteinExistence type="predicted"/>